<organism evidence="1 2">
    <name type="scientific">Pseudomonas putida</name>
    <name type="common">Arthrobacter siderocapsulatus</name>
    <dbReference type="NCBI Taxonomy" id="303"/>
    <lineage>
        <taxon>Bacteria</taxon>
        <taxon>Pseudomonadati</taxon>
        <taxon>Pseudomonadota</taxon>
        <taxon>Gammaproteobacteria</taxon>
        <taxon>Pseudomonadales</taxon>
        <taxon>Pseudomonadaceae</taxon>
        <taxon>Pseudomonas</taxon>
    </lineage>
</organism>
<accession>A0AAP9MZ20</accession>
<sequence length="123" mass="13654">MLILAIDRDSVHAGDDLISHANSVKLDPTATLRTALEAIQTMHYLPSISGDEATWIICASGQPIGVLAQQWEAPKLVLPIESPVTQVFGEDEPLLFFFRYWCQTDPHVVFSRIAAGEVLAFRY</sequence>
<gene>
    <name evidence="1" type="ORF">A3L25_008875</name>
</gene>
<reference evidence="1 2" key="1">
    <citation type="submission" date="2016-04" db="EMBL/GenBank/DDBJ databases">
        <authorList>
            <person name="Qiu J."/>
        </authorList>
    </citation>
    <scope>NUCLEOTIDE SEQUENCE [LARGE SCALE GENOMIC DNA]</scope>
    <source>
        <strain evidence="1 2">JQ581</strain>
    </source>
</reference>
<reference evidence="1 2" key="2">
    <citation type="submission" date="2020-04" db="EMBL/GenBank/DDBJ databases">
        <title>Complete genome sequence of Pseudomonas putida strain JQ581.</title>
        <authorList>
            <person name="Mu Y."/>
        </authorList>
    </citation>
    <scope>NUCLEOTIDE SEQUENCE [LARGE SCALE GENOMIC DNA]</scope>
    <source>
        <strain evidence="1 2">JQ581</strain>
    </source>
</reference>
<name>A0AAP9MZ20_PSEPU</name>
<dbReference type="RefSeq" id="WP_063425231.1">
    <property type="nucleotide sequence ID" value="NZ_CP050951.1"/>
</dbReference>
<dbReference type="EMBL" id="CP050951">
    <property type="protein sequence ID" value="QJQ09531.1"/>
    <property type="molecule type" value="Genomic_DNA"/>
</dbReference>
<dbReference type="Proteomes" id="UP000076857">
    <property type="component" value="Chromosome"/>
</dbReference>
<dbReference type="AlphaFoldDB" id="A0AAP9MZ20"/>
<protein>
    <submittedName>
        <fullName evidence="1">Uncharacterized protein</fullName>
    </submittedName>
</protein>
<evidence type="ECO:0000313" key="2">
    <source>
        <dbReference type="Proteomes" id="UP000076857"/>
    </source>
</evidence>
<evidence type="ECO:0000313" key="1">
    <source>
        <dbReference type="EMBL" id="QJQ09531.1"/>
    </source>
</evidence>
<proteinExistence type="predicted"/>